<reference evidence="3" key="1">
    <citation type="submission" date="2016-10" db="EMBL/GenBank/DDBJ databases">
        <authorList>
            <person name="Varghese N."/>
            <person name="Submissions S."/>
        </authorList>
    </citation>
    <scope>NUCLEOTIDE SEQUENCE [LARGE SCALE GENOMIC DNA]</scope>
    <source>
        <strain evidence="3">DSM 45237</strain>
    </source>
</reference>
<accession>A0A1H5PRX8</accession>
<gene>
    <name evidence="2" type="ORF">SAMN04488561_5418</name>
</gene>
<proteinExistence type="predicted"/>
<dbReference type="InterPro" id="IPR006674">
    <property type="entry name" value="HD_domain"/>
</dbReference>
<dbReference type="CDD" id="cd00077">
    <property type="entry name" value="HDc"/>
    <property type="match status" value="1"/>
</dbReference>
<dbReference type="EMBL" id="FNUC01000004">
    <property type="protein sequence ID" value="SEF16526.1"/>
    <property type="molecule type" value="Genomic_DNA"/>
</dbReference>
<keyword evidence="3" id="KW-1185">Reference proteome</keyword>
<protein>
    <submittedName>
        <fullName evidence="2">HDIG domain-containing protein</fullName>
    </submittedName>
</protein>
<dbReference type="InterPro" id="IPR006675">
    <property type="entry name" value="HDIG_dom"/>
</dbReference>
<dbReference type="AlphaFoldDB" id="A0A1H5PRX8"/>
<organism evidence="2 3">
    <name type="scientific">Jiangella alba</name>
    <dbReference type="NCBI Taxonomy" id="561176"/>
    <lineage>
        <taxon>Bacteria</taxon>
        <taxon>Bacillati</taxon>
        <taxon>Actinomycetota</taxon>
        <taxon>Actinomycetes</taxon>
        <taxon>Jiangellales</taxon>
        <taxon>Jiangellaceae</taxon>
        <taxon>Jiangella</taxon>
    </lineage>
</organism>
<dbReference type="Gene3D" id="1.10.3210.10">
    <property type="entry name" value="Hypothetical protein af1432"/>
    <property type="match status" value="1"/>
</dbReference>
<name>A0A1H5PRX8_9ACTN</name>
<sequence>MAVAERAESLAESLAATTRDDRRALVGAAWLHDIGYSAALADTGFHPLDGARHLRRIGFDPRVTALVAHHSCAEAEAKLRGLGAELRSEFPRERTIVADALCMCDFTTGPDGEPLSVTERLDEIRARYGDGHVVTRFSEIAEGDLRAAVARVTTHPDAVAAAVKKTIEVQPMYGRSRPSR</sequence>
<dbReference type="NCBIfam" id="TIGR00277">
    <property type="entry name" value="HDIG"/>
    <property type="match status" value="1"/>
</dbReference>
<evidence type="ECO:0000313" key="2">
    <source>
        <dbReference type="EMBL" id="SEF16526.1"/>
    </source>
</evidence>
<dbReference type="SUPFAM" id="SSF109604">
    <property type="entry name" value="HD-domain/PDEase-like"/>
    <property type="match status" value="1"/>
</dbReference>
<dbReference type="InterPro" id="IPR003607">
    <property type="entry name" value="HD/PDEase_dom"/>
</dbReference>
<dbReference type="Pfam" id="PF01966">
    <property type="entry name" value="HD"/>
    <property type="match status" value="1"/>
</dbReference>
<evidence type="ECO:0000259" key="1">
    <source>
        <dbReference type="Pfam" id="PF01966"/>
    </source>
</evidence>
<dbReference type="STRING" id="561176.SAMN04488561_5418"/>
<dbReference type="Proteomes" id="UP000181980">
    <property type="component" value="Unassembled WGS sequence"/>
</dbReference>
<feature type="domain" description="HD" evidence="1">
    <location>
        <begin position="2"/>
        <end position="100"/>
    </location>
</feature>
<evidence type="ECO:0000313" key="3">
    <source>
        <dbReference type="Proteomes" id="UP000181980"/>
    </source>
</evidence>